<dbReference type="SUPFAM" id="SSF48576">
    <property type="entry name" value="Terpenoid synthases"/>
    <property type="match status" value="1"/>
</dbReference>
<dbReference type="PROSITE" id="PS01045">
    <property type="entry name" value="SQUALEN_PHYTOEN_SYN_2"/>
    <property type="match status" value="1"/>
</dbReference>
<dbReference type="InterPro" id="IPR033904">
    <property type="entry name" value="Trans_IPPS_HH"/>
</dbReference>
<dbReference type="RefSeq" id="WP_344821567.1">
    <property type="nucleotide sequence ID" value="NZ_BAABEZ010000001.1"/>
</dbReference>
<dbReference type="SFLD" id="SFLDG01018">
    <property type="entry name" value="Squalene/Phytoene_Synthase_Lik"/>
    <property type="match status" value="1"/>
</dbReference>
<dbReference type="InterPro" id="IPR044843">
    <property type="entry name" value="Trans_IPPS_bact-type"/>
</dbReference>
<keyword evidence="1" id="KW-0808">Transferase</keyword>
<evidence type="ECO:0000313" key="2">
    <source>
        <dbReference type="EMBL" id="GAA4448401.1"/>
    </source>
</evidence>
<dbReference type="Pfam" id="PF00494">
    <property type="entry name" value="SQS_PSY"/>
    <property type="match status" value="1"/>
</dbReference>
<name>A0ABP8MFV1_9BACT</name>
<dbReference type="InterPro" id="IPR019845">
    <property type="entry name" value="Squalene/phytoene_synthase_CS"/>
</dbReference>
<evidence type="ECO:0000256" key="1">
    <source>
        <dbReference type="ARBA" id="ARBA00022679"/>
    </source>
</evidence>
<dbReference type="InterPro" id="IPR002060">
    <property type="entry name" value="Squ/phyt_synthse"/>
</dbReference>
<reference evidence="3" key="1">
    <citation type="journal article" date="2019" name="Int. J. Syst. Evol. Microbiol.">
        <title>The Global Catalogue of Microorganisms (GCM) 10K type strain sequencing project: providing services to taxonomists for standard genome sequencing and annotation.</title>
        <authorList>
            <consortium name="The Broad Institute Genomics Platform"/>
            <consortium name="The Broad Institute Genome Sequencing Center for Infectious Disease"/>
            <person name="Wu L."/>
            <person name="Ma J."/>
        </authorList>
    </citation>
    <scope>NUCLEOTIDE SEQUENCE [LARGE SCALE GENOMIC DNA]</scope>
    <source>
        <strain evidence="3">JCM 31921</strain>
    </source>
</reference>
<dbReference type="Gene3D" id="1.10.600.10">
    <property type="entry name" value="Farnesyl Diphosphate Synthase"/>
    <property type="match status" value="1"/>
</dbReference>
<protein>
    <submittedName>
        <fullName evidence="2">Phytoene/squalene synthase family protein</fullName>
    </submittedName>
</protein>
<accession>A0ABP8MFV1</accession>
<sequence length="278" mass="31831">MKQLFDTVSQKVSKTITRSYSTSFSLGIHCLHSRFHAPICNIYGFVRVADEIVDSFHGYPKKELLQEFRSETYTALERGISTNPVLNSFQAVVNQYGIETDLIDCFLDSMEMDLDRVEHNTASYKQYILGSAEVVGLMCLRVFTENDAALYERLKPSAMRLGAAFQKVNFLRDLRADYKELGRTYFPMVDFNAFSEAEKVAIEREIEADFDAALEGIRQLPASSRFGVYVAFVYYKALFSKIKSLSFHSIMRERIRINNYRKVSLLAGSYVKHSLGML</sequence>
<gene>
    <name evidence="2" type="ORF">GCM10023092_00890</name>
</gene>
<dbReference type="EMBL" id="BAABEZ010000001">
    <property type="protein sequence ID" value="GAA4448401.1"/>
    <property type="molecule type" value="Genomic_DNA"/>
</dbReference>
<organism evidence="2 3">
    <name type="scientific">Rurimicrobium arvi</name>
    <dbReference type="NCBI Taxonomy" id="2049916"/>
    <lineage>
        <taxon>Bacteria</taxon>
        <taxon>Pseudomonadati</taxon>
        <taxon>Bacteroidota</taxon>
        <taxon>Chitinophagia</taxon>
        <taxon>Chitinophagales</taxon>
        <taxon>Chitinophagaceae</taxon>
        <taxon>Rurimicrobium</taxon>
    </lineage>
</organism>
<dbReference type="Proteomes" id="UP001501410">
    <property type="component" value="Unassembled WGS sequence"/>
</dbReference>
<dbReference type="SFLD" id="SFLDG01212">
    <property type="entry name" value="Phytoene_synthase_like"/>
    <property type="match status" value="1"/>
</dbReference>
<comment type="caution">
    <text evidence="2">The sequence shown here is derived from an EMBL/GenBank/DDBJ whole genome shotgun (WGS) entry which is preliminary data.</text>
</comment>
<dbReference type="InterPro" id="IPR008949">
    <property type="entry name" value="Isoprenoid_synthase_dom_sf"/>
</dbReference>
<keyword evidence="3" id="KW-1185">Reference proteome</keyword>
<proteinExistence type="predicted"/>
<dbReference type="SFLD" id="SFLDS00005">
    <property type="entry name" value="Isoprenoid_Synthase_Type_I"/>
    <property type="match status" value="1"/>
</dbReference>
<dbReference type="CDD" id="cd00683">
    <property type="entry name" value="Trans_IPPS_HH"/>
    <property type="match status" value="1"/>
</dbReference>
<evidence type="ECO:0000313" key="3">
    <source>
        <dbReference type="Proteomes" id="UP001501410"/>
    </source>
</evidence>
<dbReference type="PANTHER" id="PTHR31480">
    <property type="entry name" value="BIFUNCTIONAL LYCOPENE CYCLASE/PHYTOENE SYNTHASE"/>
    <property type="match status" value="1"/>
</dbReference>